<dbReference type="GO" id="GO:0022857">
    <property type="term" value="F:transmembrane transporter activity"/>
    <property type="evidence" value="ECO:0007669"/>
    <property type="project" value="InterPro"/>
</dbReference>
<dbReference type="PANTHER" id="PTHR23502:SF30">
    <property type="entry name" value="TRANSPORTER, PUTATIVE (AFU_ORTHOLOGUE AFUA_8G04702)-RELATED"/>
    <property type="match status" value="1"/>
</dbReference>
<feature type="transmembrane region" description="Helical" evidence="5">
    <location>
        <begin position="183"/>
        <end position="204"/>
    </location>
</feature>
<evidence type="ECO:0000256" key="2">
    <source>
        <dbReference type="ARBA" id="ARBA00022692"/>
    </source>
</evidence>
<proteinExistence type="predicted"/>
<sequence length="531" mass="58972">MAPAEDFQHGDVPGTILLFDPNHEHGDRTHRGDIVLHPTPSLDPEDPLNWTRARKHLAVSMVYLYTFTIGICTAAQYSILTPISEAQGLTISQLNIGTGIMQLMQGWGCLLWQPLAMTYGRRVVYIATITLSIGPVIWTPFSNGASQWYAHRILLGIACCPVESLPEVSVPDLFFAHERGKYMALYAFVLFGSNFLAPFLAGFINDGVGWRWVMYFSTGLLVICSVTMYFFMEETIYFRQTTEGMDPSSLRIKTADEEPTTAETPYMQPPKSRLEKLSLITKLPGRPSDKQMLLKSWRSLKILVFFPNILWAAFLYGSNIAWYSVINATISMILSSEPYGFKPTIVGVCYLSPLVFGAVSSAWAGNFADSVALKLARRNNGIREPEHRLWGLAIAAIASTGGLIMWGVGASLQAHYMVLIMGIGVVTFGVICASAISLAYAVDCFKEIAGESFVGIIVLRNTMGFAFSYAITPWIEKVGLRDCFISVSVISLVCTGTFVLMILWGKNLRRFSADRYWRYVAAERGDTALRH</sequence>
<evidence type="ECO:0000256" key="1">
    <source>
        <dbReference type="ARBA" id="ARBA00004141"/>
    </source>
</evidence>
<dbReference type="AlphaFoldDB" id="A0A2U3E7R7"/>
<comment type="caution">
    <text evidence="7">The sequence shown here is derived from an EMBL/GenBank/DDBJ whole genome shotgun (WGS) entry which is preliminary data.</text>
</comment>
<feature type="domain" description="Major facilitator superfamily (MFS) profile" evidence="6">
    <location>
        <begin position="58"/>
        <end position="506"/>
    </location>
</feature>
<keyword evidence="3 5" id="KW-1133">Transmembrane helix</keyword>
<organism evidence="7 8">
    <name type="scientific">Purpureocillium lilacinum</name>
    <name type="common">Paecilomyces lilacinus</name>
    <dbReference type="NCBI Taxonomy" id="33203"/>
    <lineage>
        <taxon>Eukaryota</taxon>
        <taxon>Fungi</taxon>
        <taxon>Dikarya</taxon>
        <taxon>Ascomycota</taxon>
        <taxon>Pezizomycotina</taxon>
        <taxon>Sordariomycetes</taxon>
        <taxon>Hypocreomycetidae</taxon>
        <taxon>Hypocreales</taxon>
        <taxon>Ophiocordycipitaceae</taxon>
        <taxon>Purpureocillium</taxon>
    </lineage>
</organism>
<feature type="transmembrane region" description="Helical" evidence="5">
    <location>
        <begin position="345"/>
        <end position="368"/>
    </location>
</feature>
<feature type="transmembrane region" description="Helical" evidence="5">
    <location>
        <begin position="210"/>
        <end position="231"/>
    </location>
</feature>
<feature type="transmembrane region" description="Helical" evidence="5">
    <location>
        <begin position="302"/>
        <end position="325"/>
    </location>
</feature>
<evidence type="ECO:0000256" key="3">
    <source>
        <dbReference type="ARBA" id="ARBA00022989"/>
    </source>
</evidence>
<evidence type="ECO:0000313" key="8">
    <source>
        <dbReference type="Proteomes" id="UP000245956"/>
    </source>
</evidence>
<dbReference type="InterPro" id="IPR036259">
    <property type="entry name" value="MFS_trans_sf"/>
</dbReference>
<comment type="subcellular location">
    <subcellularLocation>
        <location evidence="1">Membrane</location>
        <topology evidence="1">Multi-pass membrane protein</topology>
    </subcellularLocation>
</comment>
<dbReference type="EMBL" id="LCWV01000009">
    <property type="protein sequence ID" value="PWI70526.1"/>
    <property type="molecule type" value="Genomic_DNA"/>
</dbReference>
<dbReference type="Pfam" id="PF07690">
    <property type="entry name" value="MFS_1"/>
    <property type="match status" value="1"/>
</dbReference>
<feature type="transmembrane region" description="Helical" evidence="5">
    <location>
        <begin position="123"/>
        <end position="141"/>
    </location>
</feature>
<feature type="transmembrane region" description="Helical" evidence="5">
    <location>
        <begin position="414"/>
        <end position="441"/>
    </location>
</feature>
<keyword evidence="4 5" id="KW-0472">Membrane</keyword>
<dbReference type="SUPFAM" id="SSF103473">
    <property type="entry name" value="MFS general substrate transporter"/>
    <property type="match status" value="1"/>
</dbReference>
<dbReference type="InterPro" id="IPR020846">
    <property type="entry name" value="MFS_dom"/>
</dbReference>
<gene>
    <name evidence="7" type="ORF">PCL_12925</name>
</gene>
<name>A0A2U3E7R7_PURLI</name>
<keyword evidence="2 5" id="KW-0812">Transmembrane</keyword>
<dbReference type="GO" id="GO:0005886">
    <property type="term" value="C:plasma membrane"/>
    <property type="evidence" value="ECO:0007669"/>
    <property type="project" value="TreeGrafter"/>
</dbReference>
<dbReference type="OrthoDB" id="5215911at2759"/>
<feature type="transmembrane region" description="Helical" evidence="5">
    <location>
        <begin position="57"/>
        <end position="79"/>
    </location>
</feature>
<dbReference type="Gene3D" id="1.20.1250.20">
    <property type="entry name" value="MFS general substrate transporter like domains"/>
    <property type="match status" value="1"/>
</dbReference>
<evidence type="ECO:0000256" key="5">
    <source>
        <dbReference type="SAM" id="Phobius"/>
    </source>
</evidence>
<accession>A0A2U3E7R7</accession>
<dbReference type="InterPro" id="IPR011701">
    <property type="entry name" value="MFS"/>
</dbReference>
<dbReference type="PROSITE" id="PS50850">
    <property type="entry name" value="MFS"/>
    <property type="match status" value="1"/>
</dbReference>
<feature type="transmembrane region" description="Helical" evidence="5">
    <location>
        <begin position="389"/>
        <end position="408"/>
    </location>
</feature>
<feature type="transmembrane region" description="Helical" evidence="5">
    <location>
        <begin position="453"/>
        <end position="472"/>
    </location>
</feature>
<evidence type="ECO:0000256" key="4">
    <source>
        <dbReference type="ARBA" id="ARBA00023136"/>
    </source>
</evidence>
<protein>
    <recommendedName>
        <fullName evidence="6">Major facilitator superfamily (MFS) profile domain-containing protein</fullName>
    </recommendedName>
</protein>
<dbReference type="Proteomes" id="UP000245956">
    <property type="component" value="Unassembled WGS sequence"/>
</dbReference>
<evidence type="ECO:0000313" key="7">
    <source>
        <dbReference type="EMBL" id="PWI70526.1"/>
    </source>
</evidence>
<dbReference type="PANTHER" id="PTHR23502">
    <property type="entry name" value="MAJOR FACILITATOR SUPERFAMILY"/>
    <property type="match status" value="1"/>
</dbReference>
<reference evidence="7 8" key="1">
    <citation type="journal article" date="2016" name="Front. Microbiol.">
        <title>Genome and transcriptome sequences reveal the specific parasitism of the nematophagous Purpureocillium lilacinum 36-1.</title>
        <authorList>
            <person name="Xie J."/>
            <person name="Li S."/>
            <person name="Mo C."/>
            <person name="Xiao X."/>
            <person name="Peng D."/>
            <person name="Wang G."/>
            <person name="Xiao Y."/>
        </authorList>
    </citation>
    <scope>NUCLEOTIDE SEQUENCE [LARGE SCALE GENOMIC DNA]</scope>
    <source>
        <strain evidence="7 8">36-1</strain>
    </source>
</reference>
<evidence type="ECO:0000259" key="6">
    <source>
        <dbReference type="PROSITE" id="PS50850"/>
    </source>
</evidence>
<feature type="transmembrane region" description="Helical" evidence="5">
    <location>
        <begin position="484"/>
        <end position="505"/>
    </location>
</feature>